<evidence type="ECO:0000313" key="2">
    <source>
        <dbReference type="EMBL" id="SPL70025.1"/>
    </source>
</evidence>
<gene>
    <name evidence="2" type="ORF">KPC_1203</name>
</gene>
<protein>
    <submittedName>
        <fullName evidence="2">ABC-2 family transporter protein</fullName>
    </submittedName>
</protein>
<reference evidence="3" key="1">
    <citation type="submission" date="2018-03" db="EMBL/GenBank/DDBJ databases">
        <authorList>
            <person name="Blom J."/>
        </authorList>
    </citation>
    <scope>NUCLEOTIDE SEQUENCE [LARGE SCALE GENOMIC DNA]</scope>
    <source>
        <strain evidence="3">KPC-SM-21</strain>
    </source>
</reference>
<dbReference type="PANTHER" id="PTHR43471:SF1">
    <property type="entry name" value="ABC TRANSPORTER PERMEASE PROTEIN NOSY-RELATED"/>
    <property type="match status" value="1"/>
</dbReference>
<dbReference type="EMBL" id="OOGT01000038">
    <property type="protein sequence ID" value="SPL70025.1"/>
    <property type="molecule type" value="Genomic_DNA"/>
</dbReference>
<dbReference type="Pfam" id="PF12040">
    <property type="entry name" value="DUF3526"/>
    <property type="match status" value="1"/>
</dbReference>
<dbReference type="InParanoid" id="A0A2U3MXB7"/>
<dbReference type="OrthoDB" id="6016419at2"/>
<organism evidence="2 3">
    <name type="scientific">Acinetobacter stercoris</name>
    <dbReference type="NCBI Taxonomy" id="2126983"/>
    <lineage>
        <taxon>Bacteria</taxon>
        <taxon>Pseudomonadati</taxon>
        <taxon>Pseudomonadota</taxon>
        <taxon>Gammaproteobacteria</taxon>
        <taxon>Moraxellales</taxon>
        <taxon>Moraxellaceae</taxon>
        <taxon>Acinetobacter</taxon>
    </lineage>
</organism>
<keyword evidence="3" id="KW-1185">Reference proteome</keyword>
<dbReference type="Proteomes" id="UP000245974">
    <property type="component" value="Unassembled WGS sequence"/>
</dbReference>
<feature type="transmembrane region" description="Helical" evidence="1">
    <location>
        <begin position="245"/>
        <end position="265"/>
    </location>
</feature>
<evidence type="ECO:0000313" key="3">
    <source>
        <dbReference type="Proteomes" id="UP000245974"/>
    </source>
</evidence>
<dbReference type="InterPro" id="IPR021913">
    <property type="entry name" value="DUF3526"/>
</dbReference>
<evidence type="ECO:0000256" key="1">
    <source>
        <dbReference type="SAM" id="Phobius"/>
    </source>
</evidence>
<feature type="transmembrane region" description="Helical" evidence="1">
    <location>
        <begin position="186"/>
        <end position="206"/>
    </location>
</feature>
<dbReference type="AlphaFoldDB" id="A0A2U3MXB7"/>
<proteinExistence type="predicted"/>
<dbReference type="RefSeq" id="WP_121973527.1">
    <property type="nucleotide sequence ID" value="NZ_OOGT01000038.1"/>
</dbReference>
<accession>A0A2U3MXB7</accession>
<name>A0A2U3MXB7_9GAMM</name>
<feature type="transmembrane region" description="Helical" evidence="1">
    <location>
        <begin position="135"/>
        <end position="155"/>
    </location>
</feature>
<keyword evidence="1" id="KW-1133">Transmembrane helix</keyword>
<keyword evidence="1" id="KW-0472">Membrane</keyword>
<dbReference type="PANTHER" id="PTHR43471">
    <property type="entry name" value="ABC TRANSPORTER PERMEASE"/>
    <property type="match status" value="1"/>
</dbReference>
<sequence length="455" mass="52399">MNLILSELKLIFRSRLSLVTLVFLFCISTLSIGLGIKELHKQQHTIESLEPLHEQDVALLAERFKKEKNGGEAGDAAYYTFFYTWDAPPAEAFAALGLRDVAPYVLRIRALGLQAQLYEGESFNPELTLPGRFDFAFVLIYLSPLFIIALLHDLISSEKQSGRLRLLGSLPRFGARSWTLKAALRYLLVFFALVTPLIIGAIYLSVSLSTLLGFIAITLLYMAFWFGLSLWIISRGWHSVTNATTLVSLWVMLTLILPTLSNLVITRKVPVAQGVDLMLTQRQTIHSAWEIPREITMQQFFIHHPEWKDTAPLPPTFHWKWYFAFHQLGDESVERDFQAYRQGLLKRQQWTNRLGWFLPGVSAQTTLHRFANTDLLSQLDYQDQIIKYHQSIRNFYYHYLFNETPFYYADFQKRPEFQPEPKASTVSVSELLPLTLLSIIFLILGIYGLSRPQLK</sequence>
<feature type="transmembrane region" description="Helical" evidence="1">
    <location>
        <begin position="16"/>
        <end position="36"/>
    </location>
</feature>
<feature type="transmembrane region" description="Helical" evidence="1">
    <location>
        <begin position="212"/>
        <end position="233"/>
    </location>
</feature>
<feature type="transmembrane region" description="Helical" evidence="1">
    <location>
        <begin position="431"/>
        <end position="449"/>
    </location>
</feature>
<keyword evidence="1" id="KW-0812">Transmembrane</keyword>